<dbReference type="EMBL" id="CP042467">
    <property type="protein sequence ID" value="QED28111.1"/>
    <property type="molecule type" value="Genomic_DNA"/>
</dbReference>
<organism evidence="2 3">
    <name type="scientific">Microvenator marinus</name>
    <dbReference type="NCBI Taxonomy" id="2600177"/>
    <lineage>
        <taxon>Bacteria</taxon>
        <taxon>Deltaproteobacteria</taxon>
        <taxon>Bradymonadales</taxon>
        <taxon>Microvenatoraceae</taxon>
        <taxon>Microvenator</taxon>
    </lineage>
</organism>
<evidence type="ECO:0000256" key="1">
    <source>
        <dbReference type="SAM" id="Phobius"/>
    </source>
</evidence>
<feature type="transmembrane region" description="Helical" evidence="1">
    <location>
        <begin position="12"/>
        <end position="33"/>
    </location>
</feature>
<evidence type="ECO:0000313" key="2">
    <source>
        <dbReference type="EMBL" id="QED28111.1"/>
    </source>
</evidence>
<sequence length="149" mass="16464">MEAEAEMRLMLISTAIVASLFLVVFVAFIWMALRMAKQRNQQLVDWNSTAQNLGFVHNPGFMKGSFEGFQVSVKIKVYGNGNSGQFLVFTVDMDDLPVGLAIQSEGLFSKTKKLVHDHSSFDQLTTQVQGGLWGRPVSLSSAPCLSYVL</sequence>
<dbReference type="AlphaFoldDB" id="A0A5B8XS78"/>
<dbReference type="RefSeq" id="WP_146960245.1">
    <property type="nucleotide sequence ID" value="NZ_CP042467.1"/>
</dbReference>
<dbReference type="Proteomes" id="UP000321595">
    <property type="component" value="Chromosome"/>
</dbReference>
<keyword evidence="1" id="KW-1133">Transmembrane helix</keyword>
<keyword evidence="1" id="KW-0472">Membrane</keyword>
<keyword evidence="3" id="KW-1185">Reference proteome</keyword>
<evidence type="ECO:0000313" key="3">
    <source>
        <dbReference type="Proteomes" id="UP000321595"/>
    </source>
</evidence>
<proteinExistence type="predicted"/>
<reference evidence="2 3" key="1">
    <citation type="submission" date="2019-08" db="EMBL/GenBank/DDBJ databases">
        <authorList>
            <person name="Liang Q."/>
        </authorList>
    </citation>
    <scope>NUCLEOTIDE SEQUENCE [LARGE SCALE GENOMIC DNA]</scope>
    <source>
        <strain evidence="2 3">V1718</strain>
    </source>
</reference>
<protein>
    <submittedName>
        <fullName evidence="2">Uncharacterized protein</fullName>
    </submittedName>
</protein>
<dbReference type="KEGG" id="bbae:FRD01_12895"/>
<keyword evidence="1" id="KW-0812">Transmembrane</keyword>
<name>A0A5B8XS78_9DELT</name>
<gene>
    <name evidence="2" type="ORF">FRD01_12895</name>
</gene>
<accession>A0A5B8XS78</accession>